<keyword evidence="2" id="KW-0690">Ribosome biogenesis</keyword>
<dbReference type="STRING" id="1097556.R4XDQ5"/>
<dbReference type="SMART" id="SM00785">
    <property type="entry name" value="AARP2CN"/>
    <property type="match status" value="1"/>
</dbReference>
<dbReference type="AlphaFoldDB" id="R4XDQ5"/>
<evidence type="ECO:0000256" key="2">
    <source>
        <dbReference type="ARBA" id="ARBA00022517"/>
    </source>
</evidence>
<dbReference type="GO" id="GO:0000462">
    <property type="term" value="P:maturation of SSU-rRNA from tricistronic rRNA transcript (SSU-rRNA, 5.8S rRNA, LSU-rRNA)"/>
    <property type="evidence" value="ECO:0007669"/>
    <property type="project" value="TreeGrafter"/>
</dbReference>
<dbReference type="GO" id="GO:0034511">
    <property type="term" value="F:U3 snoRNA binding"/>
    <property type="evidence" value="ECO:0007669"/>
    <property type="project" value="TreeGrafter"/>
</dbReference>
<comment type="subcellular location">
    <subcellularLocation>
        <location evidence="1">Nucleus</location>
        <location evidence="1">Nucleolus</location>
    </subcellularLocation>
</comment>
<dbReference type="Pfam" id="PF08142">
    <property type="entry name" value="AARP2CN"/>
    <property type="match status" value="1"/>
</dbReference>
<reference evidence="7 8" key="1">
    <citation type="journal article" date="2013" name="MBio">
        <title>Genome sequencing of the plant pathogen Taphrina deformans, the causal agent of peach leaf curl.</title>
        <authorList>
            <person name="Cisse O.H."/>
            <person name="Almeida J.M.G.C.F."/>
            <person name="Fonseca A."/>
            <person name="Kumar A.A."/>
            <person name="Salojaervi J."/>
            <person name="Overmyer K."/>
            <person name="Hauser P.M."/>
            <person name="Pagni M."/>
        </authorList>
    </citation>
    <scope>NUCLEOTIDE SEQUENCE [LARGE SCALE GENOMIC DNA]</scope>
    <source>
        <strain evidence="8">PYCC 5710 / ATCC 11124 / CBS 356.35 / IMI 108563 / JCM 9778 / NBRC 8474</strain>
    </source>
</reference>
<comment type="similarity">
    <text evidence="4">Belongs to the TRAFAC class translation factor GTPase superfamily. Bms1-like GTPase family. TSR1 subfamily.</text>
</comment>
<dbReference type="InterPro" id="IPR030387">
    <property type="entry name" value="G_Bms1/Tsr1_dom"/>
</dbReference>
<dbReference type="GO" id="GO:0005730">
    <property type="term" value="C:nucleolus"/>
    <property type="evidence" value="ECO:0007669"/>
    <property type="project" value="UniProtKB-SubCell"/>
</dbReference>
<dbReference type="InterPro" id="IPR007034">
    <property type="entry name" value="BMS1_TSR1_C"/>
</dbReference>
<evidence type="ECO:0000313" key="8">
    <source>
        <dbReference type="Proteomes" id="UP000013776"/>
    </source>
</evidence>
<sequence>MSHSHRPTTKQKHKPFKSGHASSRTLKDISKGKIQQEKAGGCVQKVHTKKDRKNLAKQIQQNKKNALKAQAGFFGDGRNKASRVCAIISLSTSMNPKFFVNGLQEFLEEPVSETANANVHIKNFKQRLQFVVPQSSSLLHILDAASIADTVIFLISAGEPLIDNTHARETLRALQSQGIPSHFSVIPDLKYDPDSMIERTEKRCLELRKMWEADLAQFFPVHHATSLYVMDSTTEITSMLRTLCTTIPDSPTWRSSRTYMLPSARDFDADGNFVVEGIVRGGSLSPDRTVHIPALGDFQIARITSAPVGIEEEDELATPSEKHDSLSPVYDDLDMDAPDPDDLIAEEQMRRGVRLDDHYYLDDGEEEVPVVKKVPRGTSEYQATWITDENALNSDEDPDVSDDESMDGNASDDERMTMGGGGAPSTYAPTQFEETHQDLSEEEEARQLADYRAQVKEDKEFPDEVDFDPSTTARERFRKYRGLRDFHQSEWDPEETEPNTPGWYRQILKFANYKATRNRIFKAKGPVAMGSRVRIYIKDVPRSILEREAGETIVWMNRELEQSRAVNHFTFQLEPGMEPIKSKADMMIQVGHRRFMAQPIFSQAINRTRNGLVRYERFAQPGRISFATIAGPAIIESGVPVLFFRPSPSSEISASRAGTGTETAVQLVGTGSFAGINHARLSIKRILLSATPFKIHKRLVTARYMFHSREDVNFFKAVQLTSKYGRTGYIKEPLGTHGYMKTTWDKQLQGVDTILMPLYKRIYPREARYYRS</sequence>
<dbReference type="EMBL" id="CAHR02000174">
    <property type="protein sequence ID" value="CCG83752.1"/>
    <property type="molecule type" value="Genomic_DNA"/>
</dbReference>
<keyword evidence="8" id="KW-1185">Reference proteome</keyword>
<dbReference type="PANTHER" id="PTHR12858:SF1">
    <property type="entry name" value="PRE-RRNA-PROCESSING PROTEIN TSR1 HOMOLOG"/>
    <property type="match status" value="1"/>
</dbReference>
<comment type="caution">
    <text evidence="7">The sequence shown here is derived from an EMBL/GenBank/DDBJ whole genome shotgun (WGS) entry which is preliminary data.</text>
</comment>
<dbReference type="OrthoDB" id="119302at2759"/>
<evidence type="ECO:0000259" key="6">
    <source>
        <dbReference type="PROSITE" id="PS51714"/>
    </source>
</evidence>
<dbReference type="Pfam" id="PF22298">
    <property type="entry name" value="Tsr1_G-like"/>
    <property type="match status" value="1"/>
</dbReference>
<feature type="domain" description="Bms1-type G" evidence="6">
    <location>
        <begin position="81"/>
        <end position="249"/>
    </location>
</feature>
<feature type="compositionally biased region" description="Basic and acidic residues" evidence="5">
    <location>
        <begin position="433"/>
        <end position="447"/>
    </location>
</feature>
<gene>
    <name evidence="7" type="ORF">TAPDE_004070</name>
</gene>
<protein>
    <recommendedName>
        <fullName evidence="6">Bms1-type G domain-containing protein</fullName>
    </recommendedName>
</protein>
<keyword evidence="3" id="KW-0539">Nucleus</keyword>
<evidence type="ECO:0000256" key="3">
    <source>
        <dbReference type="ARBA" id="ARBA00023242"/>
    </source>
</evidence>
<feature type="region of interest" description="Disordered" evidence="5">
    <location>
        <begin position="387"/>
        <end position="447"/>
    </location>
</feature>
<dbReference type="VEuPathDB" id="FungiDB:TAPDE_004070"/>
<proteinExistence type="inferred from homology"/>
<name>R4XDQ5_TAPDE</name>
<feature type="compositionally biased region" description="Basic and acidic residues" evidence="5">
    <location>
        <begin position="25"/>
        <end position="36"/>
    </location>
</feature>
<dbReference type="GO" id="GO:0000479">
    <property type="term" value="P:endonucleolytic cleavage of tricistronic rRNA transcript (SSU-rRNA, 5.8S rRNA, LSU-rRNA)"/>
    <property type="evidence" value="ECO:0007669"/>
    <property type="project" value="TreeGrafter"/>
</dbReference>
<feature type="compositionally biased region" description="Acidic residues" evidence="5">
    <location>
        <begin position="394"/>
        <end position="406"/>
    </location>
</feature>
<dbReference type="SMART" id="SM01362">
    <property type="entry name" value="DUF663"/>
    <property type="match status" value="1"/>
</dbReference>
<dbReference type="PROSITE" id="PS51714">
    <property type="entry name" value="G_BMS1"/>
    <property type="match status" value="1"/>
</dbReference>
<dbReference type="GO" id="GO:0030688">
    <property type="term" value="C:preribosome, small subunit precursor"/>
    <property type="evidence" value="ECO:0007669"/>
    <property type="project" value="TreeGrafter"/>
</dbReference>
<accession>R4XDQ5</accession>
<feature type="compositionally biased region" description="Basic residues" evidence="5">
    <location>
        <begin position="1"/>
        <end position="17"/>
    </location>
</feature>
<evidence type="ECO:0000256" key="1">
    <source>
        <dbReference type="ARBA" id="ARBA00004604"/>
    </source>
</evidence>
<dbReference type="Pfam" id="PF04950">
    <property type="entry name" value="RIBIOP_C"/>
    <property type="match status" value="1"/>
</dbReference>
<dbReference type="eggNOG" id="KOG1980">
    <property type="taxonomic scope" value="Eukaryota"/>
</dbReference>
<feature type="region of interest" description="Disordered" evidence="5">
    <location>
        <begin position="1"/>
        <end position="55"/>
    </location>
</feature>
<dbReference type="PANTHER" id="PTHR12858">
    <property type="entry name" value="RIBOSOME BIOGENESIS PROTEIN"/>
    <property type="match status" value="1"/>
</dbReference>
<dbReference type="InterPro" id="IPR039761">
    <property type="entry name" value="Bms1/Tsr1"/>
</dbReference>
<dbReference type="Proteomes" id="UP000013776">
    <property type="component" value="Unassembled WGS sequence"/>
</dbReference>
<dbReference type="GO" id="GO:0005525">
    <property type="term" value="F:GTP binding"/>
    <property type="evidence" value="ECO:0007669"/>
    <property type="project" value="TreeGrafter"/>
</dbReference>
<dbReference type="GO" id="GO:0003924">
    <property type="term" value="F:GTPase activity"/>
    <property type="evidence" value="ECO:0007669"/>
    <property type="project" value="TreeGrafter"/>
</dbReference>
<organism evidence="7 8">
    <name type="scientific">Taphrina deformans (strain PYCC 5710 / ATCC 11124 / CBS 356.35 / IMI 108563 / JCM 9778 / NBRC 8474)</name>
    <name type="common">Peach leaf curl fungus</name>
    <name type="synonym">Lalaria deformans</name>
    <dbReference type="NCBI Taxonomy" id="1097556"/>
    <lineage>
        <taxon>Eukaryota</taxon>
        <taxon>Fungi</taxon>
        <taxon>Dikarya</taxon>
        <taxon>Ascomycota</taxon>
        <taxon>Taphrinomycotina</taxon>
        <taxon>Taphrinomycetes</taxon>
        <taxon>Taphrinales</taxon>
        <taxon>Taphrinaceae</taxon>
        <taxon>Taphrina</taxon>
    </lineage>
</organism>
<evidence type="ECO:0000313" key="7">
    <source>
        <dbReference type="EMBL" id="CCG83752.1"/>
    </source>
</evidence>
<dbReference type="InterPro" id="IPR012948">
    <property type="entry name" value="AARP2CN"/>
</dbReference>
<evidence type="ECO:0000256" key="5">
    <source>
        <dbReference type="SAM" id="MobiDB-lite"/>
    </source>
</evidence>
<evidence type="ECO:0000256" key="4">
    <source>
        <dbReference type="ARBA" id="ARBA00038288"/>
    </source>
</evidence>